<name>A0AB34IFZ5_PRYPA</name>
<dbReference type="Gene3D" id="1.10.3450.20">
    <property type="match status" value="1"/>
</dbReference>
<organism evidence="9 10">
    <name type="scientific">Prymnesium parvum</name>
    <name type="common">Toxic golden alga</name>
    <dbReference type="NCBI Taxonomy" id="97485"/>
    <lineage>
        <taxon>Eukaryota</taxon>
        <taxon>Haptista</taxon>
        <taxon>Haptophyta</taxon>
        <taxon>Prymnesiophyceae</taxon>
        <taxon>Prymnesiales</taxon>
        <taxon>Prymnesiaceae</taxon>
        <taxon>Prymnesium</taxon>
    </lineage>
</organism>
<keyword evidence="7" id="KW-0472">Membrane</keyword>
<accession>A0AB34IFZ5</accession>
<dbReference type="InterPro" id="IPR007252">
    <property type="entry name" value="Nup84/Nup107"/>
</dbReference>
<dbReference type="GO" id="GO:0006606">
    <property type="term" value="P:protein import into nucleus"/>
    <property type="evidence" value="ECO:0007669"/>
    <property type="project" value="TreeGrafter"/>
</dbReference>
<dbReference type="PANTHER" id="PTHR13003">
    <property type="entry name" value="NUP107-RELATED"/>
    <property type="match status" value="1"/>
</dbReference>
<sequence length="1069" mass="117829">MSALFTPPTQVPPRRAPRRPSTPATTAALSHHFALELERLVQPHVPTQLDLLERYELLVEQAVEALQRRLDEQPRMRRADADAIAAERDLLRGEQSSWRLLRELFFDWEARQRPPPPYPSPPEDWGARLRELGPPAPAGLGPATPHHSAEVIQRRAREVKIHATEKSALSSTPANSGVCVRKLHDEMVQEQAIIRADPVLDIGRRMVAWLEKVAPARREPLPPLVDARPNETAKILKAALHLKLSKLRQRLHLPDGATAEEVLEEASRRAPRALGEQEGSLLEQLNAATVALGLSEPPPRDGSALALAETLPSSLDPDAAFSPSRRLAAADEAASASLLRRVWLLLRAGRLDDARQSCREAKQWWRAASLGGGVPFHEDPLSGQWEGNPHRGVWRRACLSLAARAARHGEVAGAREEAAVYGVLSGAAEAVGAVLPACEGWEDTLWAHARLRLEAHLHEQEEHLQQGGETPRLLPPQTLHDIFEMASGAFSAEPEQTHLHHQLQRLLVCLRASLLPSVSDEEAALAKLLEQLRDDPEVPPPKSIEHTFRAHKLRFSAHLFLFLFLLLRDQSTFSRALLQPFQPLLADYVELLGQLAVDLVSPPASAPAAIPLPEMAAAVALLASNLRIDDGARMDDAAIVDGVSFFMSRLPADLPLVGFHECLVRIGRTQLLPPRLLPQAVLLAVLRTQLEPLPSDGAALAAAVTARLQRVRWLCSHACGGSSPSDAEPEDVIFDRRWCCMLAHHALSQTVILLRAAFAAAEYTADALLPSVEEQATRDAANLSLLDEISRMAAHLRTHLQVQREGVWSSVGGGDVAQSAAALYDDPERRHAVAFSNSLGRVDLSLEPSGELWMRSHEGVFALRWKEEADGEAAISMAQLENELRMWWQYLSATHAYRIWKLHMDHPPPLAFDGREDAAAFQNSLHLLALEISSKYDAALRTRDIGSAPSIGDMAAFWGERVAEGCRHPLPQEAPRLAALRSVEGLKGVRSFLALEMVTNLHTVQLETGKKVSDYDMVERSFVLVELVADASYGIYELFTAEQVQELLMRFRSSALEMLLLQGQQSVAQ</sequence>
<protein>
    <recommendedName>
        <fullName evidence="7">Nuclear pore complex protein</fullName>
    </recommendedName>
</protein>
<dbReference type="GO" id="GO:0017056">
    <property type="term" value="F:structural constituent of nuclear pore"/>
    <property type="evidence" value="ECO:0007669"/>
    <property type="project" value="UniProtKB-UniRule"/>
</dbReference>
<evidence type="ECO:0000313" key="10">
    <source>
        <dbReference type="Proteomes" id="UP001515480"/>
    </source>
</evidence>
<evidence type="ECO:0000256" key="2">
    <source>
        <dbReference type="ARBA" id="ARBA00022816"/>
    </source>
</evidence>
<dbReference type="Pfam" id="PF04121">
    <property type="entry name" value="Nup84_Nup100"/>
    <property type="match status" value="2"/>
</dbReference>
<comment type="function">
    <text evidence="7">Functions as a component of the nuclear pore complex (NPC).</text>
</comment>
<evidence type="ECO:0000256" key="3">
    <source>
        <dbReference type="ARBA" id="ARBA00022927"/>
    </source>
</evidence>
<evidence type="ECO:0000313" key="9">
    <source>
        <dbReference type="EMBL" id="KAL1496761.1"/>
    </source>
</evidence>
<dbReference type="PANTHER" id="PTHR13003:SF2">
    <property type="entry name" value="NUCLEAR PORE COMPLEX PROTEIN NUP107"/>
    <property type="match status" value="1"/>
</dbReference>
<evidence type="ECO:0000256" key="8">
    <source>
        <dbReference type="SAM" id="MobiDB-lite"/>
    </source>
</evidence>
<dbReference type="GO" id="GO:0031965">
    <property type="term" value="C:nuclear membrane"/>
    <property type="evidence" value="ECO:0007669"/>
    <property type="project" value="UniProtKB-SubCell"/>
</dbReference>
<evidence type="ECO:0000256" key="5">
    <source>
        <dbReference type="ARBA" id="ARBA00023132"/>
    </source>
</evidence>
<keyword evidence="1 7" id="KW-0813">Transport</keyword>
<evidence type="ECO:0000256" key="4">
    <source>
        <dbReference type="ARBA" id="ARBA00023010"/>
    </source>
</evidence>
<keyword evidence="2" id="KW-0509">mRNA transport</keyword>
<evidence type="ECO:0000256" key="7">
    <source>
        <dbReference type="RuleBase" id="RU365072"/>
    </source>
</evidence>
<feature type="region of interest" description="Disordered" evidence="8">
    <location>
        <begin position="112"/>
        <end position="148"/>
    </location>
</feature>
<gene>
    <name evidence="9" type="ORF">AB1Y20_014351</name>
</gene>
<comment type="similarity">
    <text evidence="7">Belongs to the nucleoporin Nup84/Nup107 family.</text>
</comment>
<dbReference type="EMBL" id="JBGBPQ010000028">
    <property type="protein sequence ID" value="KAL1496761.1"/>
    <property type="molecule type" value="Genomic_DNA"/>
</dbReference>
<dbReference type="Gene3D" id="1.20.190.50">
    <property type="match status" value="1"/>
</dbReference>
<keyword evidence="10" id="KW-1185">Reference proteome</keyword>
<comment type="subunit">
    <text evidence="7">Part of the nuclear pore complex (NPC).</text>
</comment>
<evidence type="ECO:0000256" key="1">
    <source>
        <dbReference type="ARBA" id="ARBA00022448"/>
    </source>
</evidence>
<dbReference type="GO" id="GO:0000973">
    <property type="term" value="P:post-transcriptional tethering of RNA polymerase II gene DNA at nuclear periphery"/>
    <property type="evidence" value="ECO:0007669"/>
    <property type="project" value="TreeGrafter"/>
</dbReference>
<feature type="compositionally biased region" description="Pro residues" evidence="8">
    <location>
        <begin position="113"/>
        <end position="122"/>
    </location>
</feature>
<evidence type="ECO:0000256" key="6">
    <source>
        <dbReference type="ARBA" id="ARBA00023242"/>
    </source>
</evidence>
<dbReference type="GO" id="GO:0006406">
    <property type="term" value="P:mRNA export from nucleus"/>
    <property type="evidence" value="ECO:0007669"/>
    <property type="project" value="TreeGrafter"/>
</dbReference>
<keyword evidence="5 7" id="KW-0906">Nuclear pore complex</keyword>
<proteinExistence type="inferred from homology"/>
<keyword evidence="4 7" id="KW-0811">Translocation</keyword>
<feature type="region of interest" description="Disordered" evidence="8">
    <location>
        <begin position="1"/>
        <end position="24"/>
    </location>
</feature>
<reference evidence="9 10" key="1">
    <citation type="journal article" date="2024" name="Science">
        <title>Giant polyketide synthase enzymes in the biosynthesis of giant marine polyether toxins.</title>
        <authorList>
            <person name="Fallon T.R."/>
            <person name="Shende V.V."/>
            <person name="Wierzbicki I.H."/>
            <person name="Pendleton A.L."/>
            <person name="Watervoot N.F."/>
            <person name="Auber R.P."/>
            <person name="Gonzalez D.J."/>
            <person name="Wisecaver J.H."/>
            <person name="Moore B.S."/>
        </authorList>
    </citation>
    <scope>NUCLEOTIDE SEQUENCE [LARGE SCALE GENOMIC DNA]</scope>
    <source>
        <strain evidence="9 10">12B1</strain>
    </source>
</reference>
<comment type="subcellular location">
    <subcellularLocation>
        <location evidence="7">Nucleus</location>
        <location evidence="7">Nuclear pore complex</location>
    </subcellularLocation>
    <subcellularLocation>
        <location evidence="7">Nucleus membrane</location>
    </subcellularLocation>
</comment>
<dbReference type="AlphaFoldDB" id="A0AB34IFZ5"/>
<dbReference type="GO" id="GO:0031080">
    <property type="term" value="C:nuclear pore outer ring"/>
    <property type="evidence" value="ECO:0007669"/>
    <property type="project" value="TreeGrafter"/>
</dbReference>
<comment type="caution">
    <text evidence="9">The sequence shown here is derived from an EMBL/GenBank/DDBJ whole genome shotgun (WGS) entry which is preliminary data.</text>
</comment>
<keyword evidence="6 7" id="KW-0539">Nucleus</keyword>
<keyword evidence="3" id="KW-0653">Protein transport</keyword>
<dbReference type="Proteomes" id="UP001515480">
    <property type="component" value="Unassembled WGS sequence"/>
</dbReference>